<evidence type="ECO:0000256" key="1">
    <source>
        <dbReference type="SAM" id="MobiDB-lite"/>
    </source>
</evidence>
<dbReference type="CDD" id="cd00027">
    <property type="entry name" value="BRCT"/>
    <property type="match status" value="1"/>
</dbReference>
<dbReference type="InterPro" id="IPR001357">
    <property type="entry name" value="BRCT_dom"/>
</dbReference>
<evidence type="ECO:0000259" key="2">
    <source>
        <dbReference type="PROSITE" id="PS50172"/>
    </source>
</evidence>
<gene>
    <name evidence="3" type="ORF">C8Q71DRAFT_783369</name>
</gene>
<dbReference type="PROSITE" id="PS50172">
    <property type="entry name" value="BRCT"/>
    <property type="match status" value="1"/>
</dbReference>
<evidence type="ECO:0000313" key="4">
    <source>
        <dbReference type="Proteomes" id="UP000814176"/>
    </source>
</evidence>
<feature type="region of interest" description="Disordered" evidence="1">
    <location>
        <begin position="1"/>
        <end position="31"/>
    </location>
</feature>
<feature type="domain" description="BRCT" evidence="2">
    <location>
        <begin position="55"/>
        <end position="126"/>
    </location>
</feature>
<feature type="compositionally biased region" description="Pro residues" evidence="1">
    <location>
        <begin position="243"/>
        <end position="253"/>
    </location>
</feature>
<feature type="compositionally biased region" description="Low complexity" evidence="1">
    <location>
        <begin position="337"/>
        <end position="353"/>
    </location>
</feature>
<feature type="compositionally biased region" description="Low complexity" evidence="1">
    <location>
        <begin position="477"/>
        <end position="491"/>
    </location>
</feature>
<keyword evidence="4" id="KW-1185">Reference proteome</keyword>
<proteinExistence type="predicted"/>
<protein>
    <recommendedName>
        <fullName evidence="2">BRCT domain-containing protein</fullName>
    </recommendedName>
</protein>
<sequence>MAPARTANRRAQRDHAFQQPVAQPDPNHDPSQDIFIDPMMGTALQIYVEKDVEGRDTIVELITTHGGIVSPGYSGVPYILVDPYKESGQSLFRQYTGKKGKIILNAKWVIECVNTGQLQTYHNNWAECKVTGEEQVIPETRHVQPPAPLLPPPVMPIPEEMAHQMQQVPPPPLPPQVLDPQAQHPPPIPPPISAAATDPLVHHPQHAFPYAVYGPPSMHPPTAAPPQSWQAANGIAPSQTHMHPPPPPPPPHMIPHDPYRDGQAAWAGPYHQPPPPPPPHPGAMVPPPPGAEYDYRYRDDQRTWVAPPEYYQQPYEPAPYPEQDAYMEEVGPSTADSSTVAAAPTAEAEPSPAGDKSRGRKRVRAQPQPAPPASTLVANRRNPPARSPTPPTRVIKSTYGGNLFTSDDVMYLKKYIDYSQEQGLVLSLREICERIAVKAPHHTFYSWRRYCNKHQIRLGGYVMDVPEGDEDLGSDEPQSQQVQQGQQPQQPMDAPLPQPQDMADNQLQHIPIPGAAPGTIAAAHRVAAADVNRTRSPTPPRALFRSTTGKGVAFTDEDVTFLVRFLEYRNRTQSGKIDMVTFWKDVAAKAPHHSRASWMKFYRRHKHELHHSDEDAPLPAPPEKKMRYSRQDDVLLAKHFYHKPEGTSDRVFQDFGRLYPHHPWKGWQEHHRIHKAKIDHLIHLLGQGENIDVGPDK</sequence>
<dbReference type="PANTHER" id="PTHR45691:SF6">
    <property type="entry name" value="PROTEIN DIAPHANOUS"/>
    <property type="match status" value="1"/>
</dbReference>
<dbReference type="Pfam" id="PF16589">
    <property type="entry name" value="BRCT_2"/>
    <property type="match status" value="1"/>
</dbReference>
<feature type="region of interest" description="Disordered" evidence="1">
    <location>
        <begin position="236"/>
        <end position="295"/>
    </location>
</feature>
<dbReference type="SUPFAM" id="SSF52113">
    <property type="entry name" value="BRCT domain"/>
    <property type="match status" value="1"/>
</dbReference>
<name>A0ABQ8K311_9APHY</name>
<dbReference type="Proteomes" id="UP000814176">
    <property type="component" value="Unassembled WGS sequence"/>
</dbReference>
<feature type="compositionally biased region" description="Pro residues" evidence="1">
    <location>
        <begin position="271"/>
        <end position="290"/>
    </location>
</feature>
<dbReference type="GeneID" id="72005704"/>
<feature type="region of interest" description="Disordered" evidence="1">
    <location>
        <begin position="163"/>
        <end position="197"/>
    </location>
</feature>
<accession>A0ABQ8K311</accession>
<reference evidence="3 4" key="1">
    <citation type="journal article" date="2021" name="Environ. Microbiol.">
        <title>Gene family expansions and transcriptome signatures uncover fungal adaptations to wood decay.</title>
        <authorList>
            <person name="Hage H."/>
            <person name="Miyauchi S."/>
            <person name="Viragh M."/>
            <person name="Drula E."/>
            <person name="Min B."/>
            <person name="Chaduli D."/>
            <person name="Navarro D."/>
            <person name="Favel A."/>
            <person name="Norest M."/>
            <person name="Lesage-Meessen L."/>
            <person name="Balint B."/>
            <person name="Merenyi Z."/>
            <person name="de Eugenio L."/>
            <person name="Morin E."/>
            <person name="Martinez A.T."/>
            <person name="Baldrian P."/>
            <person name="Stursova M."/>
            <person name="Martinez M.J."/>
            <person name="Novotny C."/>
            <person name="Magnuson J.K."/>
            <person name="Spatafora J.W."/>
            <person name="Maurice S."/>
            <person name="Pangilinan J."/>
            <person name="Andreopoulos W."/>
            <person name="LaButti K."/>
            <person name="Hundley H."/>
            <person name="Na H."/>
            <person name="Kuo A."/>
            <person name="Barry K."/>
            <person name="Lipzen A."/>
            <person name="Henrissat B."/>
            <person name="Riley R."/>
            <person name="Ahrendt S."/>
            <person name="Nagy L.G."/>
            <person name="Grigoriev I.V."/>
            <person name="Martin F."/>
            <person name="Rosso M.N."/>
        </authorList>
    </citation>
    <scope>NUCLEOTIDE SEQUENCE [LARGE SCALE GENOMIC DNA]</scope>
    <source>
        <strain evidence="3 4">CIRM-BRFM 1785</strain>
    </source>
</reference>
<dbReference type="PANTHER" id="PTHR45691">
    <property type="entry name" value="PROTEIN DIAPHANOUS"/>
    <property type="match status" value="1"/>
</dbReference>
<dbReference type="InterPro" id="IPR036420">
    <property type="entry name" value="BRCT_dom_sf"/>
</dbReference>
<organism evidence="3 4">
    <name type="scientific">Rhodofomes roseus</name>
    <dbReference type="NCBI Taxonomy" id="34475"/>
    <lineage>
        <taxon>Eukaryota</taxon>
        <taxon>Fungi</taxon>
        <taxon>Dikarya</taxon>
        <taxon>Basidiomycota</taxon>
        <taxon>Agaricomycotina</taxon>
        <taxon>Agaricomycetes</taxon>
        <taxon>Polyporales</taxon>
        <taxon>Rhodofomes</taxon>
    </lineage>
</organism>
<feature type="region of interest" description="Disordered" evidence="1">
    <location>
        <begin position="464"/>
        <end position="504"/>
    </location>
</feature>
<dbReference type="RefSeq" id="XP_047774401.1">
    <property type="nucleotide sequence ID" value="XM_047924972.1"/>
</dbReference>
<evidence type="ECO:0000313" key="3">
    <source>
        <dbReference type="EMBL" id="KAH9831240.1"/>
    </source>
</evidence>
<feature type="compositionally biased region" description="Pro residues" evidence="1">
    <location>
        <begin position="168"/>
        <end position="192"/>
    </location>
</feature>
<comment type="caution">
    <text evidence="3">The sequence shown here is derived from an EMBL/GenBank/DDBJ whole genome shotgun (WGS) entry which is preliminary data.</text>
</comment>
<feature type="region of interest" description="Disordered" evidence="1">
    <location>
        <begin position="329"/>
        <end position="396"/>
    </location>
</feature>
<dbReference type="EMBL" id="JADCUA010000027">
    <property type="protein sequence ID" value="KAH9831240.1"/>
    <property type="molecule type" value="Genomic_DNA"/>
</dbReference>
<dbReference type="InterPro" id="IPR051412">
    <property type="entry name" value="Formin_Homology_Diaphanous_sf"/>
</dbReference>